<sequence>MREIHAPPTLPSGAPPGIVPRRRLRLVHPDQPLTCPGAHALQAGSGRGALDPSDDSTPRPSAISPSRSTTARQPEGEASNVTSGRSRTVTATPRALF</sequence>
<name>A0A4D4LFG6_STRVO</name>
<keyword evidence="3" id="KW-1185">Reference proteome</keyword>
<reference evidence="2 3" key="1">
    <citation type="journal article" date="2020" name="Int. J. Syst. Evol. Microbiol.">
        <title>Reclassification of Streptomyces castelarensis and Streptomyces sporoclivatus as later heterotypic synonyms of Streptomyces antimycoticus.</title>
        <authorList>
            <person name="Komaki H."/>
            <person name="Tamura T."/>
        </authorList>
    </citation>
    <scope>NUCLEOTIDE SEQUENCE [LARGE SCALE GENOMIC DNA]</scope>
    <source>
        <strain evidence="2 3">NBRC 13459</strain>
    </source>
</reference>
<evidence type="ECO:0000313" key="2">
    <source>
        <dbReference type="EMBL" id="GDY60022.1"/>
    </source>
</evidence>
<accession>A0A4D4LFG6</accession>
<dbReference type="AlphaFoldDB" id="A0A4D4LFG6"/>
<feature type="compositionally biased region" description="Polar residues" evidence="1">
    <location>
        <begin position="63"/>
        <end position="72"/>
    </location>
</feature>
<evidence type="ECO:0000256" key="1">
    <source>
        <dbReference type="SAM" id="MobiDB-lite"/>
    </source>
</evidence>
<feature type="region of interest" description="Disordered" evidence="1">
    <location>
        <begin position="29"/>
        <end position="97"/>
    </location>
</feature>
<dbReference type="Proteomes" id="UP000301309">
    <property type="component" value="Unassembled WGS sequence"/>
</dbReference>
<evidence type="ECO:0000313" key="3">
    <source>
        <dbReference type="Proteomes" id="UP000301309"/>
    </source>
</evidence>
<gene>
    <name evidence="2" type="ORF">SVIO_106450</name>
</gene>
<proteinExistence type="predicted"/>
<dbReference type="EMBL" id="BJHW01000002">
    <property type="protein sequence ID" value="GDY60022.1"/>
    <property type="molecule type" value="Genomic_DNA"/>
</dbReference>
<comment type="caution">
    <text evidence="2">The sequence shown here is derived from an EMBL/GenBank/DDBJ whole genome shotgun (WGS) entry which is preliminary data.</text>
</comment>
<organism evidence="2 3">
    <name type="scientific">Streptomyces violaceusniger</name>
    <dbReference type="NCBI Taxonomy" id="68280"/>
    <lineage>
        <taxon>Bacteria</taxon>
        <taxon>Bacillati</taxon>
        <taxon>Actinomycetota</taxon>
        <taxon>Actinomycetes</taxon>
        <taxon>Kitasatosporales</taxon>
        <taxon>Streptomycetaceae</taxon>
        <taxon>Streptomyces</taxon>
        <taxon>Streptomyces violaceusniger group</taxon>
    </lineage>
</organism>
<feature type="compositionally biased region" description="Polar residues" evidence="1">
    <location>
        <begin position="79"/>
        <end position="91"/>
    </location>
</feature>
<protein>
    <submittedName>
        <fullName evidence="2">Uncharacterized protein</fullName>
    </submittedName>
</protein>